<sequence>MKAEFASCLMLIFSEFFLVSCLFLRETNFFGRGVNWLLVVNLWSPKENPDKAGTETTPHFQIAIGL</sequence>
<reference evidence="2 3" key="1">
    <citation type="journal article" date="2014" name="Genome Announc.">
        <title>Complete Genome Sequence of Mycoplasma ovis Strain Michigan, a Hemoplasma of Sheep with Two Distinct 16S rRNA Genes.</title>
        <authorList>
            <person name="Deshuillers P.L."/>
            <person name="Santos A.P."/>
            <person name="do Nascimento N.C."/>
            <person name="Hampel J.A."/>
            <person name="Bergin I.L."/>
            <person name="Dyson M.C."/>
            <person name="Messick J.B."/>
        </authorList>
    </citation>
    <scope>NUCLEOTIDE SEQUENCE [LARGE SCALE GENOMIC DNA]</scope>
    <source>
        <strain evidence="2 3">Michigan</strain>
    </source>
</reference>
<proteinExistence type="predicted"/>
<protein>
    <recommendedName>
        <fullName evidence="4">Lipoprotein</fullName>
    </recommendedName>
</protein>
<evidence type="ECO:0008006" key="4">
    <source>
        <dbReference type="Google" id="ProtNLM"/>
    </source>
</evidence>
<organism evidence="2 3">
    <name type="scientific">Mycoplasma ovis str. Michigan</name>
    <dbReference type="NCBI Taxonomy" id="1415773"/>
    <lineage>
        <taxon>Bacteria</taxon>
        <taxon>Bacillati</taxon>
        <taxon>Mycoplasmatota</taxon>
        <taxon>Mollicutes</taxon>
        <taxon>Mycoplasmataceae</taxon>
        <taxon>Mycoplasma</taxon>
    </lineage>
</organism>
<name>A0ABM5P1F6_9MOLU</name>
<evidence type="ECO:0000313" key="2">
    <source>
        <dbReference type="EMBL" id="AHC40318.1"/>
    </source>
</evidence>
<keyword evidence="1" id="KW-1133">Transmembrane helix</keyword>
<dbReference type="EMBL" id="CP006935">
    <property type="protein sequence ID" value="AHC40318.1"/>
    <property type="molecule type" value="Genomic_DNA"/>
</dbReference>
<keyword evidence="1" id="KW-0472">Membrane</keyword>
<feature type="transmembrane region" description="Helical" evidence="1">
    <location>
        <begin position="6"/>
        <end position="24"/>
    </location>
</feature>
<evidence type="ECO:0000256" key="1">
    <source>
        <dbReference type="SAM" id="Phobius"/>
    </source>
</evidence>
<dbReference type="Proteomes" id="UP000018745">
    <property type="component" value="Chromosome"/>
</dbReference>
<keyword evidence="3" id="KW-1185">Reference proteome</keyword>
<evidence type="ECO:0000313" key="3">
    <source>
        <dbReference type="Proteomes" id="UP000018745"/>
    </source>
</evidence>
<accession>A0ABM5P1F6</accession>
<gene>
    <name evidence="2" type="ORF">OVS_02325</name>
</gene>
<keyword evidence="1" id="KW-0812">Transmembrane</keyword>